<name>A0AAW1XIX4_RUBAR</name>
<keyword evidence="2" id="KW-1185">Reference proteome</keyword>
<comment type="caution">
    <text evidence="1">The sequence shown here is derived from an EMBL/GenBank/DDBJ whole genome shotgun (WGS) entry which is preliminary data.</text>
</comment>
<accession>A0AAW1XIX4</accession>
<proteinExistence type="predicted"/>
<evidence type="ECO:0000313" key="1">
    <source>
        <dbReference type="EMBL" id="KAK9936276.1"/>
    </source>
</evidence>
<sequence length="75" mass="8331">MVLFVIIAEQLAVPVRYPNFHFDGYPSIYGTSMAYGGVMADLRWKLSDQEEEDEGSVGKVVMAGLPTRLVPPQQN</sequence>
<dbReference type="Proteomes" id="UP001457282">
    <property type="component" value="Unassembled WGS sequence"/>
</dbReference>
<protein>
    <submittedName>
        <fullName evidence="1">Uncharacterized protein</fullName>
    </submittedName>
</protein>
<evidence type="ECO:0000313" key="2">
    <source>
        <dbReference type="Proteomes" id="UP001457282"/>
    </source>
</evidence>
<dbReference type="EMBL" id="JBEDUW010000003">
    <property type="protein sequence ID" value="KAK9936276.1"/>
    <property type="molecule type" value="Genomic_DNA"/>
</dbReference>
<reference evidence="1 2" key="1">
    <citation type="journal article" date="2023" name="G3 (Bethesda)">
        <title>A chromosome-length genome assembly and annotation of blackberry (Rubus argutus, cv. 'Hillquist').</title>
        <authorList>
            <person name="Bruna T."/>
            <person name="Aryal R."/>
            <person name="Dudchenko O."/>
            <person name="Sargent D.J."/>
            <person name="Mead D."/>
            <person name="Buti M."/>
            <person name="Cavallini A."/>
            <person name="Hytonen T."/>
            <person name="Andres J."/>
            <person name="Pham M."/>
            <person name="Weisz D."/>
            <person name="Mascagni F."/>
            <person name="Usai G."/>
            <person name="Natali L."/>
            <person name="Bassil N."/>
            <person name="Fernandez G.E."/>
            <person name="Lomsadze A."/>
            <person name="Armour M."/>
            <person name="Olukolu B."/>
            <person name="Poorten T."/>
            <person name="Britton C."/>
            <person name="Davik J."/>
            <person name="Ashrafi H."/>
            <person name="Aiden E.L."/>
            <person name="Borodovsky M."/>
            <person name="Worthington M."/>
        </authorList>
    </citation>
    <scope>NUCLEOTIDE SEQUENCE [LARGE SCALE GENOMIC DNA]</scope>
    <source>
        <strain evidence="1">PI 553951</strain>
    </source>
</reference>
<organism evidence="1 2">
    <name type="scientific">Rubus argutus</name>
    <name type="common">Southern blackberry</name>
    <dbReference type="NCBI Taxonomy" id="59490"/>
    <lineage>
        <taxon>Eukaryota</taxon>
        <taxon>Viridiplantae</taxon>
        <taxon>Streptophyta</taxon>
        <taxon>Embryophyta</taxon>
        <taxon>Tracheophyta</taxon>
        <taxon>Spermatophyta</taxon>
        <taxon>Magnoliopsida</taxon>
        <taxon>eudicotyledons</taxon>
        <taxon>Gunneridae</taxon>
        <taxon>Pentapetalae</taxon>
        <taxon>rosids</taxon>
        <taxon>fabids</taxon>
        <taxon>Rosales</taxon>
        <taxon>Rosaceae</taxon>
        <taxon>Rosoideae</taxon>
        <taxon>Rosoideae incertae sedis</taxon>
        <taxon>Rubus</taxon>
    </lineage>
</organism>
<dbReference type="AlphaFoldDB" id="A0AAW1XIX4"/>
<gene>
    <name evidence="1" type="ORF">M0R45_013125</name>
</gene>